<evidence type="ECO:0000256" key="4">
    <source>
        <dbReference type="ARBA" id="ARBA00022692"/>
    </source>
</evidence>
<protein>
    <recommendedName>
        <fullName evidence="9">Amino acid transporter transmembrane domain-containing protein</fullName>
    </recommendedName>
</protein>
<evidence type="ECO:0000256" key="2">
    <source>
        <dbReference type="ARBA" id="ARBA00008066"/>
    </source>
</evidence>
<dbReference type="Pfam" id="PF01490">
    <property type="entry name" value="Aa_trans"/>
    <property type="match status" value="1"/>
</dbReference>
<feature type="transmembrane region" description="Helical" evidence="8">
    <location>
        <begin position="389"/>
        <end position="409"/>
    </location>
</feature>
<dbReference type="Gene3D" id="1.20.1740.10">
    <property type="entry name" value="Amino acid/polyamine transporter I"/>
    <property type="match status" value="1"/>
</dbReference>
<name>A0ABR2W461_9FUNG</name>
<dbReference type="EMBL" id="JASJQH010007090">
    <property type="protein sequence ID" value="KAK9718494.1"/>
    <property type="molecule type" value="Genomic_DNA"/>
</dbReference>
<dbReference type="PANTHER" id="PTHR22950:SF692">
    <property type="entry name" value="TRANSMEMBRANE AMINO ACID TRANSPORTER FAMILY PROTEIN"/>
    <property type="match status" value="1"/>
</dbReference>
<accession>A0ABR2W461</accession>
<feature type="domain" description="Amino acid transporter transmembrane" evidence="9">
    <location>
        <begin position="28"/>
        <end position="406"/>
    </location>
</feature>
<evidence type="ECO:0000256" key="5">
    <source>
        <dbReference type="ARBA" id="ARBA00022970"/>
    </source>
</evidence>
<evidence type="ECO:0000256" key="3">
    <source>
        <dbReference type="ARBA" id="ARBA00022448"/>
    </source>
</evidence>
<proteinExistence type="inferred from homology"/>
<comment type="subcellular location">
    <subcellularLocation>
        <location evidence="1">Membrane</location>
        <topology evidence="1">Multi-pass membrane protein</topology>
    </subcellularLocation>
</comment>
<evidence type="ECO:0000256" key="8">
    <source>
        <dbReference type="SAM" id="Phobius"/>
    </source>
</evidence>
<feature type="transmembrane region" description="Helical" evidence="8">
    <location>
        <begin position="329"/>
        <end position="350"/>
    </location>
</feature>
<keyword evidence="3" id="KW-0813">Transport</keyword>
<keyword evidence="6 8" id="KW-1133">Transmembrane helix</keyword>
<feature type="transmembrane region" description="Helical" evidence="8">
    <location>
        <begin position="171"/>
        <end position="194"/>
    </location>
</feature>
<evidence type="ECO:0000256" key="6">
    <source>
        <dbReference type="ARBA" id="ARBA00022989"/>
    </source>
</evidence>
<reference evidence="10 11" key="1">
    <citation type="submission" date="2023-04" db="EMBL/GenBank/DDBJ databases">
        <title>Genome of Basidiobolus ranarum AG-B5.</title>
        <authorList>
            <person name="Stajich J.E."/>
            <person name="Carter-House D."/>
            <person name="Gryganskyi A."/>
        </authorList>
    </citation>
    <scope>NUCLEOTIDE SEQUENCE [LARGE SCALE GENOMIC DNA]</scope>
    <source>
        <strain evidence="10 11">AG-B5</strain>
    </source>
</reference>
<sequence length="431" mass="47612">MSEKYSDSPDQKEVHELEYDAATVEGRTGSSMGAYYNIVSIIAGTGTLQLPFALHQAGWVGALIVVIATMMAIYTGNLLIKCLYYDGVNRLHDIPAVGEAAFGKPGKYFLRVFHYSILLGATCIYIMLIGINLNQLMEMVDVHLGQKVWIIIGAIVVLIPYLFLKTVKEVAWLSAMGVLTTGCVIIICVVAGLIEFKQKNLNNNHDTVIWSNLPISLGSICFSFGGNVIYPHVEAGMRNPKAWNKVLSCAIMTVCVMYLLISIVCYYVYGTETQSPIYNNLTGGGKISAIILITVHIIMASPLYLTSFANEMEDLLKIDRQHHSKAREFILRSILRTFILASTTLVAMYVPYMSDFMSLIGSLSYSIILFMAPVTLYIKLYGFKKLAKWEMVACFLIMVIALAACILGTKDSLLQFQKSVRLGHSAATSGH</sequence>
<feature type="transmembrane region" description="Helical" evidence="8">
    <location>
        <begin position="148"/>
        <end position="164"/>
    </location>
</feature>
<dbReference type="Proteomes" id="UP001479436">
    <property type="component" value="Unassembled WGS sequence"/>
</dbReference>
<feature type="transmembrane region" description="Helical" evidence="8">
    <location>
        <begin position="356"/>
        <end position="377"/>
    </location>
</feature>
<feature type="transmembrane region" description="Helical" evidence="8">
    <location>
        <begin position="242"/>
        <end position="269"/>
    </location>
</feature>
<dbReference type="InterPro" id="IPR013057">
    <property type="entry name" value="AA_transpt_TM"/>
</dbReference>
<feature type="transmembrane region" description="Helical" evidence="8">
    <location>
        <begin position="209"/>
        <end position="230"/>
    </location>
</feature>
<feature type="transmembrane region" description="Helical" evidence="8">
    <location>
        <begin position="34"/>
        <end position="53"/>
    </location>
</feature>
<gene>
    <name evidence="10" type="ORF">K7432_005443</name>
</gene>
<keyword evidence="11" id="KW-1185">Reference proteome</keyword>
<comment type="caution">
    <text evidence="10">The sequence shown here is derived from an EMBL/GenBank/DDBJ whole genome shotgun (WGS) entry which is preliminary data.</text>
</comment>
<evidence type="ECO:0000256" key="1">
    <source>
        <dbReference type="ARBA" id="ARBA00004141"/>
    </source>
</evidence>
<evidence type="ECO:0000259" key="9">
    <source>
        <dbReference type="Pfam" id="PF01490"/>
    </source>
</evidence>
<comment type="similarity">
    <text evidence="2">Belongs to the amino acid/polyamine transporter 2 family.</text>
</comment>
<evidence type="ECO:0000313" key="11">
    <source>
        <dbReference type="Proteomes" id="UP001479436"/>
    </source>
</evidence>
<evidence type="ECO:0000256" key="7">
    <source>
        <dbReference type="ARBA" id="ARBA00023136"/>
    </source>
</evidence>
<evidence type="ECO:0000313" key="10">
    <source>
        <dbReference type="EMBL" id="KAK9718494.1"/>
    </source>
</evidence>
<keyword evidence="7 8" id="KW-0472">Membrane</keyword>
<dbReference type="PANTHER" id="PTHR22950">
    <property type="entry name" value="AMINO ACID TRANSPORTER"/>
    <property type="match status" value="1"/>
</dbReference>
<keyword evidence="4 8" id="KW-0812">Transmembrane</keyword>
<organism evidence="10 11">
    <name type="scientific">Basidiobolus ranarum</name>
    <dbReference type="NCBI Taxonomy" id="34480"/>
    <lineage>
        <taxon>Eukaryota</taxon>
        <taxon>Fungi</taxon>
        <taxon>Fungi incertae sedis</taxon>
        <taxon>Zoopagomycota</taxon>
        <taxon>Entomophthoromycotina</taxon>
        <taxon>Basidiobolomycetes</taxon>
        <taxon>Basidiobolales</taxon>
        <taxon>Basidiobolaceae</taxon>
        <taxon>Basidiobolus</taxon>
    </lineage>
</organism>
<feature type="transmembrane region" description="Helical" evidence="8">
    <location>
        <begin position="289"/>
        <end position="308"/>
    </location>
</feature>
<keyword evidence="5" id="KW-0029">Amino-acid transport</keyword>
<feature type="transmembrane region" description="Helical" evidence="8">
    <location>
        <begin position="112"/>
        <end position="133"/>
    </location>
</feature>
<feature type="transmembrane region" description="Helical" evidence="8">
    <location>
        <begin position="59"/>
        <end position="80"/>
    </location>
</feature>